<evidence type="ECO:0000313" key="3">
    <source>
        <dbReference type="EMBL" id="EGU45214.1"/>
    </source>
</evidence>
<gene>
    <name evidence="2" type="ORF">VIA_002245</name>
    <name evidence="3" type="ORF">VIOR3934_10775</name>
</gene>
<dbReference type="AlphaFoldDB" id="C9QJ53"/>
<dbReference type="Proteomes" id="UP000002817">
    <property type="component" value="Unassembled WGS sequence"/>
</dbReference>
<dbReference type="PATRIC" id="fig|675816.5.peg.4078"/>
<evidence type="ECO:0000313" key="4">
    <source>
        <dbReference type="Proteomes" id="UP000002817"/>
    </source>
</evidence>
<keyword evidence="1" id="KW-0472">Membrane</keyword>
<reference evidence="3 4" key="3">
    <citation type="journal article" date="2012" name="Int. J. Syst. Evol. Microbiol.">
        <title>Vibrio caribbeanicus sp. nov., isolated from the marine sponge Scleritoderma cyanea.</title>
        <authorList>
            <person name="Hoffmann M."/>
            <person name="Monday S.R."/>
            <person name="Allard M.W."/>
            <person name="Strain E.A."/>
            <person name="Whittaker P."/>
            <person name="Naum M."/>
            <person name="McCarthy P.J."/>
            <person name="Lopez J.V."/>
            <person name="Fischer M."/>
            <person name="Brown E.W."/>
        </authorList>
    </citation>
    <scope>NUCLEOTIDE SEQUENCE [LARGE SCALE GENOMIC DNA]</scope>
    <source>
        <strain evidence="3">CIP 102891</strain>
        <strain evidence="4">CIP 102891 / ATCC 33934</strain>
    </source>
</reference>
<keyword evidence="1" id="KW-1133">Transmembrane helix</keyword>
<name>C9QJ53_VIBOR</name>
<accession>C9QJ53</accession>
<evidence type="ECO:0008006" key="6">
    <source>
        <dbReference type="Google" id="ProtNLM"/>
    </source>
</evidence>
<keyword evidence="1" id="KW-0812">Transmembrane</keyword>
<evidence type="ECO:0000256" key="1">
    <source>
        <dbReference type="SAM" id="Phobius"/>
    </source>
</evidence>
<keyword evidence="5" id="KW-1185">Reference proteome</keyword>
<reference evidence="3" key="2">
    <citation type="submission" date="2011-08" db="EMBL/GenBank/DDBJ databases">
        <authorList>
            <person name="Hoffman M."/>
            <person name="Strain E.A."/>
            <person name="Brown E."/>
            <person name="Allard M.W."/>
        </authorList>
    </citation>
    <scope>NUCLEOTIDE SEQUENCE</scope>
    <source>
        <strain evidence="3">CIP 102891</strain>
    </source>
</reference>
<organism evidence="3 4">
    <name type="scientific">Vibrio orientalis CIP 102891 = ATCC 33934</name>
    <dbReference type="NCBI Taxonomy" id="675816"/>
    <lineage>
        <taxon>Bacteria</taxon>
        <taxon>Pseudomonadati</taxon>
        <taxon>Pseudomonadota</taxon>
        <taxon>Gammaproteobacteria</taxon>
        <taxon>Vibrionales</taxon>
        <taxon>Vibrionaceae</taxon>
        <taxon>Vibrio</taxon>
        <taxon>Vibrio oreintalis group</taxon>
    </lineage>
</organism>
<dbReference type="Proteomes" id="UP000003515">
    <property type="component" value="Unassembled WGS sequence"/>
</dbReference>
<dbReference type="eggNOG" id="COG3156">
    <property type="taxonomic scope" value="Bacteria"/>
</dbReference>
<dbReference type="OrthoDB" id="5814101at2"/>
<feature type="transmembrane region" description="Helical" evidence="1">
    <location>
        <begin position="9"/>
        <end position="30"/>
    </location>
</feature>
<comment type="caution">
    <text evidence="3">The sequence shown here is derived from an EMBL/GenBank/DDBJ whole genome shotgun (WGS) entry which is preliminary data.</text>
</comment>
<sequence>MRGEYQRGVVTLMVVSILLASALMLTLGSYKSVFYQIKRAQNELKDRQTHWQVEGGVECLYAYISSAPSQLNTLSSAANTVLDDICKAELSLTELYSYPVGSERYVIHAKSDSHAITKHFLYAAKTGLGAIQATADLRIRGSVEIVPDVPRTKNSAGTYDCIAVRYKSQVSYEATTSSDKLTTLVPAAGAPYSGFSGECANTHMTSSSISGNTSVHASQFKQDYKKDDALEPFRNYFGMEKTPSNLAEVKSYYDVVSLATVVDGHDCADVIQTHFNTGKKKLWIEGHCIIDSPIVTHGAYSLVVENGLFSAQGSMVFEGSIYHMVDMTTVEFSPTNIASYWSGVSFKAAIESYLGPTTVYFDHGAFEPKGGMIFDSEGGEVVLNGSYSIDYLSANSLSNPPKVLSWIAGSWSVE</sequence>
<evidence type="ECO:0000313" key="5">
    <source>
        <dbReference type="Proteomes" id="UP000003515"/>
    </source>
</evidence>
<protein>
    <recommendedName>
        <fullName evidence="6">Type 4 fimbrial biogenesis protein PilX N-terminal domain-containing protein</fullName>
    </recommendedName>
</protein>
<reference evidence="2 5" key="1">
    <citation type="submission" date="2009-10" db="EMBL/GenBank/DDBJ databases">
        <authorList>
            <consortium name="Los Alamos National Laboratory (LANL)"/>
            <consortium name="National Microbial Pathogen Data Resource (NMPDR)"/>
            <person name="Munk A.C."/>
            <person name="Chertkov O."/>
            <person name="Tapia R."/>
            <person name="Green L."/>
            <person name="Rogers Y."/>
            <person name="Detter J.C."/>
            <person name="Bruce D."/>
            <person name="Brettin T.S."/>
            <person name="Colwell R.R."/>
            <person name="Huq A."/>
            <person name="Grim C.J."/>
            <person name="Hasan N.A."/>
            <person name="Bartels D."/>
            <person name="Vonstein V."/>
        </authorList>
    </citation>
    <scope>NUCLEOTIDE SEQUENCE [LARGE SCALE GENOMIC DNA]</scope>
    <source>
        <strain evidence="2 5">CIP 102891</strain>
    </source>
</reference>
<dbReference type="EMBL" id="AFWH01000084">
    <property type="protein sequence ID" value="EGU45214.1"/>
    <property type="molecule type" value="Genomic_DNA"/>
</dbReference>
<proteinExistence type="predicted"/>
<dbReference type="RefSeq" id="WP_004413150.1">
    <property type="nucleotide sequence ID" value="NZ_ACZV01000005.1"/>
</dbReference>
<dbReference type="STRING" id="675816.VIA_002245"/>
<dbReference type="EMBL" id="ACZV01000005">
    <property type="protein sequence ID" value="EEX91603.1"/>
    <property type="molecule type" value="Genomic_DNA"/>
</dbReference>
<evidence type="ECO:0000313" key="2">
    <source>
        <dbReference type="EMBL" id="EEX91603.1"/>
    </source>
</evidence>